<name>A0A1V5ZJ14_9BACT</name>
<dbReference type="Pfam" id="PF01905">
    <property type="entry name" value="DevR"/>
    <property type="match status" value="1"/>
</dbReference>
<dbReference type="InterPro" id="IPR010154">
    <property type="entry name" value="CRISPR-assoc_Cas7/Cst2/DevR"/>
</dbReference>
<dbReference type="NCBIfam" id="TIGR02585">
    <property type="entry name" value="cas_Cst2_DevR"/>
    <property type="match status" value="1"/>
</dbReference>
<dbReference type="AlphaFoldDB" id="A0A1V5ZJ14"/>
<dbReference type="Proteomes" id="UP000485621">
    <property type="component" value="Unassembled WGS sequence"/>
</dbReference>
<gene>
    <name evidence="3" type="primary">devR</name>
    <name evidence="3" type="ORF">BWY04_01423</name>
</gene>
<dbReference type="NCBIfam" id="TIGR01875">
    <property type="entry name" value="cas_MJ0381"/>
    <property type="match status" value="1"/>
</dbReference>
<keyword evidence="1" id="KW-0051">Antiviral defense</keyword>
<accession>A0A1V5ZJ14</accession>
<proteinExistence type="predicted"/>
<comment type="function">
    <text evidence="2">CRISPR (clustered regularly interspaced short palindromic repeat) is an adaptive immune system that provides protection against mobile genetic elements (viruses, transposable elements and conjugative plasmids). CRISPR clusters contain spacers, sequences complementary to antecedent mobile elements, and target invading nucleic acids. CRISPR clusters are transcribed and processed into CRISPR RNA (crRNA).</text>
</comment>
<dbReference type="EMBL" id="MWDB01000054">
    <property type="protein sequence ID" value="OQB40190.1"/>
    <property type="molecule type" value="Genomic_DNA"/>
</dbReference>
<dbReference type="InterPro" id="IPR013414">
    <property type="entry name" value="Cas7/Cst2/DevR_sub_I-B/Tneap"/>
</dbReference>
<dbReference type="GO" id="GO:0051607">
    <property type="term" value="P:defense response to virus"/>
    <property type="evidence" value="ECO:0007669"/>
    <property type="project" value="UniProtKB-KW"/>
</dbReference>
<reference evidence="3" key="1">
    <citation type="submission" date="2017-02" db="EMBL/GenBank/DDBJ databases">
        <title>Delving into the versatile metabolic prowess of the omnipresent phylum Bacteroidetes.</title>
        <authorList>
            <person name="Nobu M.K."/>
            <person name="Mei R."/>
            <person name="Narihiro T."/>
            <person name="Kuroda K."/>
            <person name="Liu W.-T."/>
        </authorList>
    </citation>
    <scope>NUCLEOTIDE SEQUENCE</scope>
    <source>
        <strain evidence="3">ADurb.Bin160</strain>
    </source>
</reference>
<organism evidence="3">
    <name type="scientific">candidate division CPR1 bacterium ADurb.Bin160</name>
    <dbReference type="NCBI Taxonomy" id="1852826"/>
    <lineage>
        <taxon>Bacteria</taxon>
        <taxon>candidate division CPR1</taxon>
    </lineage>
</organism>
<evidence type="ECO:0000256" key="1">
    <source>
        <dbReference type="ARBA" id="ARBA00023118"/>
    </source>
</evidence>
<sequence length="300" mass="34140">MANFLSLTIVFHGSSLNYGESIGNITGLKRVSFKGKSYSYISRQALRYDIVRIMNEEFGMKLTPVGSDGKVVQFEASATIEDYPEIDLFGYMKTSGSGSKGKIRKAIVRLSDAVSLEPWNNDLDYGNNMGLSARNQQLDNMIFQTEIHQAFYSYTITIELDNVGHDKNDNINLTKEEKIQRVILLLDSIKLLYRDIKGRREDLSPLIIIGGIYESGNPFFYNKATLLYGKDNIKIKPEAINDTLHKTYLNNKKVSDTTFLGYVDGIFDNINSINIDGDDKKLNIEDFFKKIKEELTNIYR</sequence>
<evidence type="ECO:0000256" key="2">
    <source>
        <dbReference type="ARBA" id="ARBA00025626"/>
    </source>
</evidence>
<evidence type="ECO:0000313" key="3">
    <source>
        <dbReference type="EMBL" id="OQB40190.1"/>
    </source>
</evidence>
<protein>
    <submittedName>
        <fullName evidence="3">CRISPR-associated protein Cas7/Cst2/DevR</fullName>
    </submittedName>
</protein>
<comment type="caution">
    <text evidence="3">The sequence shown here is derived from an EMBL/GenBank/DDBJ whole genome shotgun (WGS) entry which is preliminary data.</text>
</comment>